<evidence type="ECO:0000313" key="3">
    <source>
        <dbReference type="Proteomes" id="UP001066276"/>
    </source>
</evidence>
<feature type="compositionally biased region" description="Basic and acidic residues" evidence="1">
    <location>
        <begin position="93"/>
        <end position="102"/>
    </location>
</feature>
<dbReference type="Proteomes" id="UP001066276">
    <property type="component" value="Chromosome 8"/>
</dbReference>
<reference evidence="2" key="1">
    <citation type="journal article" date="2022" name="bioRxiv">
        <title>Sequencing and chromosome-scale assembly of the giantPleurodeles waltlgenome.</title>
        <authorList>
            <person name="Brown T."/>
            <person name="Elewa A."/>
            <person name="Iarovenko S."/>
            <person name="Subramanian E."/>
            <person name="Araus A.J."/>
            <person name="Petzold A."/>
            <person name="Susuki M."/>
            <person name="Suzuki K.-i.T."/>
            <person name="Hayashi T."/>
            <person name="Toyoda A."/>
            <person name="Oliveira C."/>
            <person name="Osipova E."/>
            <person name="Leigh N.D."/>
            <person name="Simon A."/>
            <person name="Yun M.H."/>
        </authorList>
    </citation>
    <scope>NUCLEOTIDE SEQUENCE</scope>
    <source>
        <strain evidence="2">20211129_DDA</strain>
        <tissue evidence="2">Liver</tissue>
    </source>
</reference>
<organism evidence="2 3">
    <name type="scientific">Pleurodeles waltl</name>
    <name type="common">Iberian ribbed newt</name>
    <dbReference type="NCBI Taxonomy" id="8319"/>
    <lineage>
        <taxon>Eukaryota</taxon>
        <taxon>Metazoa</taxon>
        <taxon>Chordata</taxon>
        <taxon>Craniata</taxon>
        <taxon>Vertebrata</taxon>
        <taxon>Euteleostomi</taxon>
        <taxon>Amphibia</taxon>
        <taxon>Batrachia</taxon>
        <taxon>Caudata</taxon>
        <taxon>Salamandroidea</taxon>
        <taxon>Salamandridae</taxon>
        <taxon>Pleurodelinae</taxon>
        <taxon>Pleurodeles</taxon>
    </lineage>
</organism>
<protein>
    <submittedName>
        <fullName evidence="2">Uncharacterized protein</fullName>
    </submittedName>
</protein>
<dbReference type="EMBL" id="JANPWB010000012">
    <property type="protein sequence ID" value="KAJ1113009.1"/>
    <property type="molecule type" value="Genomic_DNA"/>
</dbReference>
<accession>A0AAV7NC39</accession>
<name>A0AAV7NC39_PLEWA</name>
<evidence type="ECO:0000313" key="2">
    <source>
        <dbReference type="EMBL" id="KAJ1113009.1"/>
    </source>
</evidence>
<evidence type="ECO:0000256" key="1">
    <source>
        <dbReference type="SAM" id="MobiDB-lite"/>
    </source>
</evidence>
<proteinExistence type="predicted"/>
<dbReference type="AlphaFoldDB" id="A0AAV7NC39"/>
<comment type="caution">
    <text evidence="2">The sequence shown here is derived from an EMBL/GenBank/DDBJ whole genome shotgun (WGS) entry which is preliminary data.</text>
</comment>
<keyword evidence="3" id="KW-1185">Reference proteome</keyword>
<gene>
    <name evidence="2" type="ORF">NDU88_001269</name>
</gene>
<sequence>MGTANYGVQCFPWIMGVDPEGILSKAEIMSRIENTRDSKDFSLPAPGVSGEAHTLPCGAHPVLGALKREAGSLRGGNPRTGSRAGKRSMRLRSAAEETTQRKENRRKVPLVSGIDASQAVFDAHSPVRGYF</sequence>
<feature type="region of interest" description="Disordered" evidence="1">
    <location>
        <begin position="69"/>
        <end position="107"/>
    </location>
</feature>